<feature type="compositionally biased region" description="Low complexity" evidence="1">
    <location>
        <begin position="57"/>
        <end position="74"/>
    </location>
</feature>
<sequence>MKGEESADDATLQEAPPTRRSAGLWTGSGSEGPVVPETGEHGNLQEDRGGDERQRRLLLGDGTAGTTTDAQRAPRAPRPPPGDTWGTPGGHRGHRGHLGDTWRSQGTPGGRLEVTGDTWRSQGTPGGHLGDTGDTWRTQGTLGDAHLVLELLAELQGDGEEHQRVAEPRDHTLHLVDVAHLEAVVVELAHGASSGTEALPGRRHRSQGEGLQRVVLTHQLQRVVLSHQLQRVVLTHQLQKVVLTHQASEGGAHTPGFRRWCSHTRLQKVVLTHQLQKVVLSHQLQRVVLSHQLQRVVLTHQLQKVVLSHQLQRVVLSHQVQVVLTLVVLEGSTWSWYTVRHSLLKLM</sequence>
<name>A0A4Z2EBF7_9TELE</name>
<accession>A0A4Z2EBF7</accession>
<gene>
    <name evidence="2" type="ORF">EYF80_063778</name>
</gene>
<keyword evidence="3" id="KW-1185">Reference proteome</keyword>
<dbReference type="EMBL" id="SRLO01011017">
    <property type="protein sequence ID" value="TNN26085.1"/>
    <property type="molecule type" value="Genomic_DNA"/>
</dbReference>
<feature type="compositionally biased region" description="Basic and acidic residues" evidence="1">
    <location>
        <begin position="38"/>
        <end position="55"/>
    </location>
</feature>
<proteinExistence type="predicted"/>
<evidence type="ECO:0000256" key="1">
    <source>
        <dbReference type="SAM" id="MobiDB-lite"/>
    </source>
</evidence>
<reference evidence="2 3" key="1">
    <citation type="submission" date="2019-03" db="EMBL/GenBank/DDBJ databases">
        <title>First draft genome of Liparis tanakae, snailfish: a comprehensive survey of snailfish specific genes.</title>
        <authorList>
            <person name="Kim W."/>
            <person name="Song I."/>
            <person name="Jeong J.-H."/>
            <person name="Kim D."/>
            <person name="Kim S."/>
            <person name="Ryu S."/>
            <person name="Song J.Y."/>
            <person name="Lee S.K."/>
        </authorList>
    </citation>
    <scope>NUCLEOTIDE SEQUENCE [LARGE SCALE GENOMIC DNA]</scope>
    <source>
        <tissue evidence="2">Muscle</tissue>
    </source>
</reference>
<dbReference type="Proteomes" id="UP000314294">
    <property type="component" value="Unassembled WGS sequence"/>
</dbReference>
<organism evidence="2 3">
    <name type="scientific">Liparis tanakae</name>
    <name type="common">Tanaka's snailfish</name>
    <dbReference type="NCBI Taxonomy" id="230148"/>
    <lineage>
        <taxon>Eukaryota</taxon>
        <taxon>Metazoa</taxon>
        <taxon>Chordata</taxon>
        <taxon>Craniata</taxon>
        <taxon>Vertebrata</taxon>
        <taxon>Euteleostomi</taxon>
        <taxon>Actinopterygii</taxon>
        <taxon>Neopterygii</taxon>
        <taxon>Teleostei</taxon>
        <taxon>Neoteleostei</taxon>
        <taxon>Acanthomorphata</taxon>
        <taxon>Eupercaria</taxon>
        <taxon>Perciformes</taxon>
        <taxon>Cottioidei</taxon>
        <taxon>Cottales</taxon>
        <taxon>Liparidae</taxon>
        <taxon>Liparis</taxon>
    </lineage>
</organism>
<evidence type="ECO:0000313" key="3">
    <source>
        <dbReference type="Proteomes" id="UP000314294"/>
    </source>
</evidence>
<feature type="region of interest" description="Disordered" evidence="1">
    <location>
        <begin position="1"/>
        <end position="137"/>
    </location>
</feature>
<protein>
    <submittedName>
        <fullName evidence="2">Uncharacterized protein</fullName>
    </submittedName>
</protein>
<dbReference type="AlphaFoldDB" id="A0A4Z2EBF7"/>
<evidence type="ECO:0000313" key="2">
    <source>
        <dbReference type="EMBL" id="TNN26085.1"/>
    </source>
</evidence>
<comment type="caution">
    <text evidence="2">The sequence shown here is derived from an EMBL/GenBank/DDBJ whole genome shotgun (WGS) entry which is preliminary data.</text>
</comment>